<evidence type="ECO:0008006" key="5">
    <source>
        <dbReference type="Google" id="ProtNLM"/>
    </source>
</evidence>
<organism evidence="3 4">
    <name type="scientific">Trinickia terrae</name>
    <dbReference type="NCBI Taxonomy" id="2571161"/>
    <lineage>
        <taxon>Bacteria</taxon>
        <taxon>Pseudomonadati</taxon>
        <taxon>Pseudomonadota</taxon>
        <taxon>Betaproteobacteria</taxon>
        <taxon>Burkholderiales</taxon>
        <taxon>Burkholderiaceae</taxon>
        <taxon>Trinickia</taxon>
    </lineage>
</organism>
<keyword evidence="2" id="KW-0472">Membrane</keyword>
<dbReference type="EMBL" id="SWJE01000014">
    <property type="protein sequence ID" value="TKC83509.1"/>
    <property type="molecule type" value="Genomic_DNA"/>
</dbReference>
<name>A0A4U1HQ15_9BURK</name>
<keyword evidence="4" id="KW-1185">Reference proteome</keyword>
<comment type="caution">
    <text evidence="3">The sequence shown here is derived from an EMBL/GenBank/DDBJ whole genome shotgun (WGS) entry which is preliminary data.</text>
</comment>
<feature type="region of interest" description="Disordered" evidence="1">
    <location>
        <begin position="60"/>
        <end position="81"/>
    </location>
</feature>
<evidence type="ECO:0000256" key="2">
    <source>
        <dbReference type="SAM" id="Phobius"/>
    </source>
</evidence>
<evidence type="ECO:0000313" key="3">
    <source>
        <dbReference type="EMBL" id="TKC83509.1"/>
    </source>
</evidence>
<accession>A0A4U1HQ15</accession>
<proteinExistence type="predicted"/>
<dbReference type="AlphaFoldDB" id="A0A4U1HQ15"/>
<sequence>MQYLKNALSSLGRHLHDSALHAFQGPHRWWKLAFFAAMFVLPGGSVAIALVAWFDHRRHQREETAARTRPPRELRLARNVS</sequence>
<dbReference type="Proteomes" id="UP000305539">
    <property type="component" value="Unassembled WGS sequence"/>
</dbReference>
<dbReference type="RefSeq" id="WP_136897551.1">
    <property type="nucleotide sequence ID" value="NZ_SWJE01000014.1"/>
</dbReference>
<dbReference type="OrthoDB" id="9026404at2"/>
<gene>
    <name evidence="3" type="ORF">FAZ69_23775</name>
</gene>
<evidence type="ECO:0000256" key="1">
    <source>
        <dbReference type="SAM" id="MobiDB-lite"/>
    </source>
</evidence>
<keyword evidence="2" id="KW-1133">Transmembrane helix</keyword>
<reference evidence="3 4" key="1">
    <citation type="submission" date="2019-04" db="EMBL/GenBank/DDBJ databases">
        <title>Trinickia sp. 7GSK02, isolated from subtropical forest soil.</title>
        <authorList>
            <person name="Gao Z.-H."/>
            <person name="Qiu L.-H."/>
        </authorList>
    </citation>
    <scope>NUCLEOTIDE SEQUENCE [LARGE SCALE GENOMIC DNA]</scope>
    <source>
        <strain evidence="3 4">7GSK02</strain>
    </source>
</reference>
<keyword evidence="2" id="KW-0812">Transmembrane</keyword>
<protein>
    <recommendedName>
        <fullName evidence="5">Multidrug ABC transporter ATPase</fullName>
    </recommendedName>
</protein>
<feature type="transmembrane region" description="Helical" evidence="2">
    <location>
        <begin position="32"/>
        <end position="54"/>
    </location>
</feature>
<evidence type="ECO:0000313" key="4">
    <source>
        <dbReference type="Proteomes" id="UP000305539"/>
    </source>
</evidence>